<comment type="caution">
    <text evidence="2">The sequence shown here is derived from an EMBL/GenBank/DDBJ whole genome shotgun (WGS) entry which is preliminary data.</text>
</comment>
<sequence length="251" mass="29137">MKLKILLLMAGAFFIYISINNNLVKETIYQYEMDKRYEITELNLMKKGISTKYNFENIEIDLYHELIDQPPVIESMNEVVRLANVFITINNRVETILERSAVKTFDINDKEENLNQYDPFISYWLIYDKEKKDRSFAVVLNTTKNNYYMLVPKEEQSFQMVTINENGNVKKDDYSWKTRSKLQGMLVPFSSYSGTTGYYTDSLNSYPSGFDIISTLTLPILSFLIGLVFVICCIALVVDDYKANGGMKYGK</sequence>
<organism evidence="2 3">
    <name type="scientific">Jeotgalibacillus campisalis</name>
    <dbReference type="NCBI Taxonomy" id="220754"/>
    <lineage>
        <taxon>Bacteria</taxon>
        <taxon>Bacillati</taxon>
        <taxon>Bacillota</taxon>
        <taxon>Bacilli</taxon>
        <taxon>Bacillales</taxon>
        <taxon>Caryophanaceae</taxon>
        <taxon>Jeotgalibacillus</taxon>
    </lineage>
</organism>
<reference evidence="2 3" key="1">
    <citation type="submission" date="2015-01" db="EMBL/GenBank/DDBJ databases">
        <title>Jeotgalibacillus campisalis genome sequencing.</title>
        <authorList>
            <person name="Goh K.M."/>
            <person name="Chan K.-G."/>
            <person name="Yaakop A.S."/>
            <person name="Ee R."/>
            <person name="Gan H.M."/>
            <person name="Chan C.S."/>
        </authorList>
    </citation>
    <scope>NUCLEOTIDE SEQUENCE [LARGE SCALE GENOMIC DNA]</scope>
    <source>
        <strain evidence="2 3">SF-57</strain>
    </source>
</reference>
<evidence type="ECO:0000256" key="1">
    <source>
        <dbReference type="SAM" id="Phobius"/>
    </source>
</evidence>
<feature type="transmembrane region" description="Helical" evidence="1">
    <location>
        <begin position="216"/>
        <end position="238"/>
    </location>
</feature>
<protein>
    <submittedName>
        <fullName evidence="2">Uncharacterized protein</fullName>
    </submittedName>
</protein>
<keyword evidence="3" id="KW-1185">Reference proteome</keyword>
<evidence type="ECO:0000313" key="3">
    <source>
        <dbReference type="Proteomes" id="UP000031972"/>
    </source>
</evidence>
<dbReference type="OrthoDB" id="2595157at2"/>
<name>A0A0C2RCD4_9BACL</name>
<dbReference type="Proteomes" id="UP000031972">
    <property type="component" value="Unassembled WGS sequence"/>
</dbReference>
<dbReference type="AlphaFoldDB" id="A0A0C2RCD4"/>
<keyword evidence="1" id="KW-1133">Transmembrane helix</keyword>
<keyword evidence="1" id="KW-0472">Membrane</keyword>
<proteinExistence type="predicted"/>
<dbReference type="PATRIC" id="fig|220754.4.peg.2129"/>
<gene>
    <name evidence="2" type="ORF">KR50_21120</name>
</gene>
<dbReference type="RefSeq" id="WP_041057867.1">
    <property type="nucleotide sequence ID" value="NZ_JXRR01000014.1"/>
</dbReference>
<keyword evidence="1" id="KW-0812">Transmembrane</keyword>
<accession>A0A0C2RCD4</accession>
<evidence type="ECO:0000313" key="2">
    <source>
        <dbReference type="EMBL" id="KIL47945.1"/>
    </source>
</evidence>
<dbReference type="EMBL" id="JXRR01000014">
    <property type="protein sequence ID" value="KIL47945.1"/>
    <property type="molecule type" value="Genomic_DNA"/>
</dbReference>